<dbReference type="PANTHER" id="PTHR11592">
    <property type="entry name" value="GLUTATHIONE PEROXIDASE"/>
    <property type="match status" value="1"/>
</dbReference>
<dbReference type="InterPro" id="IPR036249">
    <property type="entry name" value="Thioredoxin-like_sf"/>
</dbReference>
<reference evidence="5 6" key="1">
    <citation type="journal article" date="2013" name="Stand. Genomic Sci.">
        <title>Genomic Encyclopedia of Type Strains, Phase I: The one thousand microbial genomes (KMG-I) project.</title>
        <authorList>
            <person name="Kyrpides N.C."/>
            <person name="Woyke T."/>
            <person name="Eisen J.A."/>
            <person name="Garrity G."/>
            <person name="Lilburn T.G."/>
            <person name="Beck B.J."/>
            <person name="Whitman W.B."/>
            <person name="Hugenholtz P."/>
            <person name="Klenk H.P."/>
        </authorList>
    </citation>
    <scope>NUCLEOTIDE SEQUENCE [LARGE SCALE GENOMIC DNA]</scope>
    <source>
        <strain evidence="5 6">DSM 13484</strain>
    </source>
</reference>
<dbReference type="InterPro" id="IPR029759">
    <property type="entry name" value="GPX_AS"/>
</dbReference>
<dbReference type="OrthoDB" id="9789406at2"/>
<evidence type="ECO:0000256" key="2">
    <source>
        <dbReference type="ARBA" id="ARBA00022559"/>
    </source>
</evidence>
<dbReference type="PRINTS" id="PR01011">
    <property type="entry name" value="GLUTPROXDASE"/>
</dbReference>
<evidence type="ECO:0000256" key="1">
    <source>
        <dbReference type="ARBA" id="ARBA00006926"/>
    </source>
</evidence>
<comment type="caution">
    <text evidence="5">The sequence shown here is derived from an EMBL/GenBank/DDBJ whole genome shotgun (WGS) entry which is preliminary data.</text>
</comment>
<protein>
    <recommendedName>
        <fullName evidence="4">Glutathione peroxidase</fullName>
    </recommendedName>
</protein>
<evidence type="ECO:0000313" key="6">
    <source>
        <dbReference type="Proteomes" id="UP000316778"/>
    </source>
</evidence>
<keyword evidence="3 4" id="KW-0560">Oxidoreductase</keyword>
<evidence type="ECO:0000256" key="3">
    <source>
        <dbReference type="ARBA" id="ARBA00023002"/>
    </source>
</evidence>
<name>A0A562T614_CHIJA</name>
<dbReference type="AlphaFoldDB" id="A0A562T614"/>
<organism evidence="5 6">
    <name type="scientific">Chitinophaga japonensis</name>
    <name type="common">Flexibacter japonensis</name>
    <dbReference type="NCBI Taxonomy" id="104662"/>
    <lineage>
        <taxon>Bacteria</taxon>
        <taxon>Pseudomonadati</taxon>
        <taxon>Bacteroidota</taxon>
        <taxon>Chitinophagia</taxon>
        <taxon>Chitinophagales</taxon>
        <taxon>Chitinophagaceae</taxon>
        <taxon>Chitinophaga</taxon>
    </lineage>
</organism>
<dbReference type="CDD" id="cd00340">
    <property type="entry name" value="GSH_Peroxidase"/>
    <property type="match status" value="1"/>
</dbReference>
<keyword evidence="6" id="KW-1185">Reference proteome</keyword>
<evidence type="ECO:0000256" key="4">
    <source>
        <dbReference type="RuleBase" id="RU000499"/>
    </source>
</evidence>
<dbReference type="InterPro" id="IPR000889">
    <property type="entry name" value="Glutathione_peroxidase"/>
</dbReference>
<gene>
    <name evidence="5" type="ORF">LX66_2780</name>
</gene>
<comment type="similarity">
    <text evidence="1 4">Belongs to the glutathione peroxidase family.</text>
</comment>
<dbReference type="Gene3D" id="3.40.30.10">
    <property type="entry name" value="Glutaredoxin"/>
    <property type="match status" value="1"/>
</dbReference>
<dbReference type="PROSITE" id="PS51355">
    <property type="entry name" value="GLUTATHIONE_PEROXID_3"/>
    <property type="match status" value="1"/>
</dbReference>
<dbReference type="EMBL" id="VLLG01000003">
    <property type="protein sequence ID" value="TWI88694.1"/>
    <property type="molecule type" value="Genomic_DNA"/>
</dbReference>
<proteinExistence type="inferred from homology"/>
<keyword evidence="2 4" id="KW-0575">Peroxidase</keyword>
<dbReference type="SUPFAM" id="SSF52833">
    <property type="entry name" value="Thioredoxin-like"/>
    <property type="match status" value="1"/>
</dbReference>
<dbReference type="Pfam" id="PF00255">
    <property type="entry name" value="GSHPx"/>
    <property type="match status" value="1"/>
</dbReference>
<evidence type="ECO:0000313" key="5">
    <source>
        <dbReference type="EMBL" id="TWI88694.1"/>
    </source>
</evidence>
<dbReference type="GO" id="GO:0004601">
    <property type="term" value="F:peroxidase activity"/>
    <property type="evidence" value="ECO:0007669"/>
    <property type="project" value="UniProtKB-KW"/>
</dbReference>
<accession>A0A562T614</accession>
<dbReference type="PROSITE" id="PS00460">
    <property type="entry name" value="GLUTATHIONE_PEROXID_1"/>
    <property type="match status" value="1"/>
</dbReference>
<sequence length="194" mass="21540">MTGRQSFLMKIYPLLMKATRLLGTNSKILRNDKGARPPVPLASLHVVSNTGDTIPLDRFAGRKLLLVNTASDCGYTAQYAELQQLQDRFPELVIIGFPANDFKEQEKGTDEEIARFCQVNFGVRFMLAAKSSVVKGPQQNPVFRWLTDAAANGWNEQPPEWNFSKYLVDETGALQCYFGPSVSPLGGKVIKAVQ</sequence>
<dbReference type="PANTHER" id="PTHR11592:SF78">
    <property type="entry name" value="GLUTATHIONE PEROXIDASE"/>
    <property type="match status" value="1"/>
</dbReference>
<dbReference type="RefSeq" id="WP_145714427.1">
    <property type="nucleotide sequence ID" value="NZ_BAAAFY010000001.1"/>
</dbReference>
<dbReference type="Proteomes" id="UP000316778">
    <property type="component" value="Unassembled WGS sequence"/>
</dbReference>
<dbReference type="GO" id="GO:0006979">
    <property type="term" value="P:response to oxidative stress"/>
    <property type="evidence" value="ECO:0007669"/>
    <property type="project" value="InterPro"/>
</dbReference>